<name>A0A327ZPZ2_9STAP</name>
<dbReference type="RefSeq" id="WP_111716434.1">
    <property type="nucleotide sequence ID" value="NZ_CP073819.1"/>
</dbReference>
<feature type="transmembrane region" description="Helical" evidence="1">
    <location>
        <begin position="6"/>
        <end position="26"/>
    </location>
</feature>
<keyword evidence="1" id="KW-1133">Transmembrane helix</keyword>
<dbReference type="Proteomes" id="UP000249808">
    <property type="component" value="Unassembled WGS sequence"/>
</dbReference>
<evidence type="ECO:0000313" key="2">
    <source>
        <dbReference type="EMBL" id="RAK44381.1"/>
    </source>
</evidence>
<keyword evidence="1" id="KW-0812">Transmembrane</keyword>
<proteinExistence type="predicted"/>
<feature type="transmembrane region" description="Helical" evidence="1">
    <location>
        <begin position="70"/>
        <end position="88"/>
    </location>
</feature>
<gene>
    <name evidence="2" type="ORF">BHU61_09510</name>
</gene>
<evidence type="ECO:0000256" key="1">
    <source>
        <dbReference type="SAM" id="Phobius"/>
    </source>
</evidence>
<organism evidence="2 3">
    <name type="scientific">Macrococcus epidermidis</name>
    <dbReference type="NCBI Taxonomy" id="1902580"/>
    <lineage>
        <taxon>Bacteria</taxon>
        <taxon>Bacillati</taxon>
        <taxon>Bacillota</taxon>
        <taxon>Bacilli</taxon>
        <taxon>Bacillales</taxon>
        <taxon>Staphylococcaceae</taxon>
        <taxon>Macrococcus</taxon>
    </lineage>
</organism>
<dbReference type="AlphaFoldDB" id="A0A327ZPZ2"/>
<keyword evidence="3" id="KW-1185">Reference proteome</keyword>
<keyword evidence="1" id="KW-0472">Membrane</keyword>
<feature type="transmembrane region" description="Helical" evidence="1">
    <location>
        <begin position="38"/>
        <end position="58"/>
    </location>
</feature>
<accession>A0A327ZPZ2</accession>
<protein>
    <submittedName>
        <fullName evidence="2">Uncharacterized protein</fullName>
    </submittedName>
</protein>
<comment type="caution">
    <text evidence="2">The sequence shown here is derived from an EMBL/GenBank/DDBJ whole genome shotgun (WGS) entry which is preliminary data.</text>
</comment>
<sequence>MKSDNFFFRIITIILSIAFFGLYLFAMGNIYHLNPWHFPYNIVTGYFILSLVCYPLIAMDASAFALKVKAVRSLVQVVAFIISPFLIIKKLLNQRR</sequence>
<dbReference type="EMBL" id="PZJH01000004">
    <property type="protein sequence ID" value="RAK44381.1"/>
    <property type="molecule type" value="Genomic_DNA"/>
</dbReference>
<reference evidence="2 3" key="1">
    <citation type="journal article" date="2018" name="Front. Microbiol.">
        <title>Description and Comparative Genomics of Macrococcus caseolyticus subsp. hominis subsp. nov., Macrococcus goetzii sp. nov., Macrococcus epidermidis sp. nov., and Macrococcus bohemicus sp. nov., Novel Macrococci From Human Clinical Material With Virulence Potential and Suspected Uptake of Foreign DNA by Natural Transformation.</title>
        <authorList>
            <person name="Maslanova I."/>
            <person name="Wertheimer Z."/>
            <person name="Sedlacek I."/>
            <person name="Svec P."/>
            <person name="Indrakova A."/>
            <person name="Kovarovic V."/>
            <person name="Schumann P."/>
            <person name="Sproer C."/>
            <person name="Kralova S."/>
            <person name="Sedo O."/>
            <person name="Kristofova L."/>
            <person name="Vrbovska V."/>
            <person name="Fuzik T."/>
            <person name="Petras P."/>
            <person name="Zdrahal Z."/>
            <person name="Ruzickova V."/>
            <person name="Doskar J."/>
            <person name="Pantucek R."/>
        </authorList>
    </citation>
    <scope>NUCLEOTIDE SEQUENCE [LARGE SCALE GENOMIC DNA]</scope>
    <source>
        <strain evidence="2 3">01/688</strain>
    </source>
</reference>
<evidence type="ECO:0000313" key="3">
    <source>
        <dbReference type="Proteomes" id="UP000249808"/>
    </source>
</evidence>